<comment type="caution">
    <text evidence="2">The sequence shown here is derived from an EMBL/GenBank/DDBJ whole genome shotgun (WGS) entry which is preliminary data.</text>
</comment>
<keyword evidence="3" id="KW-1185">Reference proteome</keyword>
<sequence length="506" mass="55183">MAAVVQGQTHIHTHTFLDQKPPMMPRQSTSDVLSFTDIIKNRLGPGENVWDYFSPPPSSSSPCSPLERKGSDTMSGPLSPTSPVLGGNKRQSILFATSPVSSPTSSEPATVPTPRVQKRRSFAQSFRSSIYSLSQLLSTANGNGSSTKSSGSESNKGPAHYNILVLGSDSAPLASTLYKMSGLLPNTSKINHYQEISGFFVAYFRSNGPTPALGLTPKTSSDRERRLRSSDEVKSRRTGLEEIDQEGEAENSSNEASTNGKRPNLPPINTHPTASTVHRSSQESNATLTTRHSKEESDSSTETCDDEADQATLYSPTGATSSDENLARTSSANASLSIHAFSLDTTWPVPRMLAQNFWFPHAHGIIYIVDATRKNDPRGMDHLFGARQFLSSLMADPHFKRRDIPVVVFANKAGMDDETCFRVDEIADILGCEEWEEEGRILMMQEKQQPSSGSSSRRSSADEALGSPVSRPWCVKSTRSDGEGEGLKEAVEWLKSRMGEIWKSSS</sequence>
<proteinExistence type="predicted"/>
<dbReference type="PROSITE" id="PS51417">
    <property type="entry name" value="ARF"/>
    <property type="match status" value="1"/>
</dbReference>
<feature type="compositionally biased region" description="Basic and acidic residues" evidence="1">
    <location>
        <begin position="478"/>
        <end position="487"/>
    </location>
</feature>
<dbReference type="AlphaFoldDB" id="A0A9P3LZ83"/>
<dbReference type="EMBL" id="BQFW01000011">
    <property type="protein sequence ID" value="GJJ75908.1"/>
    <property type="molecule type" value="Genomic_DNA"/>
</dbReference>
<evidence type="ECO:0000313" key="2">
    <source>
        <dbReference type="EMBL" id="GJJ75908.1"/>
    </source>
</evidence>
<feature type="compositionally biased region" description="Low complexity" evidence="1">
    <location>
        <begin position="96"/>
        <end position="114"/>
    </location>
</feature>
<evidence type="ECO:0000313" key="3">
    <source>
        <dbReference type="Proteomes" id="UP000827284"/>
    </source>
</evidence>
<feature type="region of interest" description="Disordered" evidence="1">
    <location>
        <begin position="445"/>
        <end position="487"/>
    </location>
</feature>
<reference evidence="2" key="1">
    <citation type="submission" date="2021-11" db="EMBL/GenBank/DDBJ databases">
        <authorList>
            <person name="Herlambang A."/>
            <person name="Guo Y."/>
            <person name="Takashima Y."/>
            <person name="Nishizawa T."/>
        </authorList>
    </citation>
    <scope>NUCLEOTIDE SEQUENCE</scope>
    <source>
        <strain evidence="2">E1425</strain>
    </source>
</reference>
<feature type="region of interest" description="Disordered" evidence="1">
    <location>
        <begin position="50"/>
        <end position="119"/>
    </location>
</feature>
<organism evidence="2 3">
    <name type="scientific">Entomortierella parvispora</name>
    <dbReference type="NCBI Taxonomy" id="205924"/>
    <lineage>
        <taxon>Eukaryota</taxon>
        <taxon>Fungi</taxon>
        <taxon>Fungi incertae sedis</taxon>
        <taxon>Mucoromycota</taxon>
        <taxon>Mortierellomycotina</taxon>
        <taxon>Mortierellomycetes</taxon>
        <taxon>Mortierellales</taxon>
        <taxon>Mortierellaceae</taxon>
        <taxon>Entomortierella</taxon>
    </lineage>
</organism>
<accession>A0A9P3LZ83</accession>
<dbReference type="Proteomes" id="UP000827284">
    <property type="component" value="Unassembled WGS sequence"/>
</dbReference>
<dbReference type="OrthoDB" id="2387836at2759"/>
<dbReference type="Gene3D" id="3.40.50.300">
    <property type="entry name" value="P-loop containing nucleotide triphosphate hydrolases"/>
    <property type="match status" value="1"/>
</dbReference>
<feature type="compositionally biased region" description="Polar residues" evidence="1">
    <location>
        <begin position="72"/>
        <end position="82"/>
    </location>
</feature>
<name>A0A9P3LZ83_9FUNG</name>
<feature type="compositionally biased region" description="Basic and acidic residues" evidence="1">
    <location>
        <begin position="220"/>
        <end position="240"/>
    </location>
</feature>
<feature type="region of interest" description="Disordered" evidence="1">
    <location>
        <begin position="210"/>
        <end position="308"/>
    </location>
</feature>
<gene>
    <name evidence="2" type="ORF">EMPS_08266</name>
</gene>
<protein>
    <submittedName>
        <fullName evidence="2">Uncharacterized protein</fullName>
    </submittedName>
</protein>
<feature type="compositionally biased region" description="Polar residues" evidence="1">
    <location>
        <begin position="270"/>
        <end position="290"/>
    </location>
</feature>
<dbReference type="InterPro" id="IPR027417">
    <property type="entry name" value="P-loop_NTPase"/>
</dbReference>
<evidence type="ECO:0000256" key="1">
    <source>
        <dbReference type="SAM" id="MobiDB-lite"/>
    </source>
</evidence>
<reference evidence="2" key="2">
    <citation type="journal article" date="2022" name="Microbiol. Resour. Announc.">
        <title>Whole-Genome Sequence of Entomortierella parvispora E1425, a Mucoromycotan Fungus Associated with Burkholderiaceae-Related Endosymbiotic Bacteria.</title>
        <authorList>
            <person name="Herlambang A."/>
            <person name="Guo Y."/>
            <person name="Takashima Y."/>
            <person name="Narisawa K."/>
            <person name="Ohta H."/>
            <person name="Nishizawa T."/>
        </authorList>
    </citation>
    <scope>NUCLEOTIDE SEQUENCE</scope>
    <source>
        <strain evidence="2">E1425</strain>
    </source>
</reference>